<dbReference type="InParanoid" id="A0A6P8HWH7"/>
<dbReference type="CDD" id="cd22674">
    <property type="entry name" value="FHA_PPP1R8"/>
    <property type="match status" value="1"/>
</dbReference>
<dbReference type="GO" id="GO:0003723">
    <property type="term" value="F:RNA binding"/>
    <property type="evidence" value="ECO:0007669"/>
    <property type="project" value="UniProtKB-KW"/>
</dbReference>
<dbReference type="SUPFAM" id="SSF49879">
    <property type="entry name" value="SMAD/FHA domain"/>
    <property type="match status" value="1"/>
</dbReference>
<feature type="compositionally biased region" description="Basic and acidic residues" evidence="14">
    <location>
        <begin position="337"/>
        <end position="348"/>
    </location>
</feature>
<evidence type="ECO:0000256" key="4">
    <source>
        <dbReference type="ARBA" id="ARBA00022664"/>
    </source>
</evidence>
<evidence type="ECO:0000313" key="16">
    <source>
        <dbReference type="Proteomes" id="UP000515163"/>
    </source>
</evidence>
<keyword evidence="16" id="KW-1185">Reference proteome</keyword>
<evidence type="ECO:0000256" key="13">
    <source>
        <dbReference type="ARBA" id="ARBA00077703"/>
    </source>
</evidence>
<evidence type="ECO:0000256" key="9">
    <source>
        <dbReference type="ARBA" id="ARBA00023163"/>
    </source>
</evidence>
<evidence type="ECO:0000256" key="11">
    <source>
        <dbReference type="ARBA" id="ARBA00023242"/>
    </source>
</evidence>
<organism evidence="16 17">
    <name type="scientific">Actinia tenebrosa</name>
    <name type="common">Australian red waratah sea anemone</name>
    <dbReference type="NCBI Taxonomy" id="6105"/>
    <lineage>
        <taxon>Eukaryota</taxon>
        <taxon>Metazoa</taxon>
        <taxon>Cnidaria</taxon>
        <taxon>Anthozoa</taxon>
        <taxon>Hexacorallia</taxon>
        <taxon>Actiniaria</taxon>
        <taxon>Actiniidae</taxon>
        <taxon>Actinia</taxon>
    </lineage>
</organism>
<keyword evidence="7" id="KW-0805">Transcription regulation</keyword>
<keyword evidence="8" id="KW-0238">DNA-binding</keyword>
<feature type="region of interest" description="Disordered" evidence="14">
    <location>
        <begin position="279"/>
        <end position="298"/>
    </location>
</feature>
<evidence type="ECO:0000256" key="2">
    <source>
        <dbReference type="ARBA" id="ARBA00022491"/>
    </source>
</evidence>
<dbReference type="FunFam" id="2.60.200.20:FF:000012">
    <property type="entry name" value="Nuclear inhibitor of protein phosphatase 1"/>
    <property type="match status" value="1"/>
</dbReference>
<evidence type="ECO:0000256" key="8">
    <source>
        <dbReference type="ARBA" id="ARBA00023125"/>
    </source>
</evidence>
<dbReference type="GO" id="GO:0016607">
    <property type="term" value="C:nuclear speck"/>
    <property type="evidence" value="ECO:0007669"/>
    <property type="project" value="UniProtKB-SubCell"/>
</dbReference>
<evidence type="ECO:0000259" key="15">
    <source>
        <dbReference type="PROSITE" id="PS50006"/>
    </source>
</evidence>
<dbReference type="Proteomes" id="UP000515163">
    <property type="component" value="Unplaced"/>
</dbReference>
<evidence type="ECO:0000256" key="7">
    <source>
        <dbReference type="ARBA" id="ARBA00023015"/>
    </source>
</evidence>
<evidence type="ECO:0000256" key="14">
    <source>
        <dbReference type="SAM" id="MobiDB-lite"/>
    </source>
</evidence>
<feature type="compositionally biased region" description="Low complexity" evidence="14">
    <location>
        <begin position="286"/>
        <end position="295"/>
    </location>
</feature>
<accession>A0A6P8HWH7</accession>
<sequence length="358" mass="39227">MADKTAELNDKTVTPAIKPPYDIPTWAGKPSQGLHLDVMKGDKLIEKLIIDEKSCYLFGRNKDVCDFQLEHTSCSRVHSALVFHRNLKRCFLVDLGSTHGTFIGTVRIEKQKPTQVQVDSVIRFGASTRTYTLREKPTGSSKGDRENGEENEENSKAGLLGLPESDTELDDLTEFNTAHNKRLASIGLDESGGTLGSLSKLKRKRKSSTGVSFRDSEEIINPEDVDPSIGKFRNMVQTSVVVPNKKTRGPLSPGISLTDNITKRLQSFPYSQGLYANLPGTNTDEPTSPTSPTASMPKLNITSAPEVISPGVEPMEVHPEPLVARANVLRPAQPVEAPKKKYAKEAWPGKKPTPSLLI</sequence>
<dbReference type="InterPro" id="IPR000253">
    <property type="entry name" value="FHA_dom"/>
</dbReference>
<gene>
    <name evidence="17" type="primary">LOC116293619</name>
</gene>
<dbReference type="OrthoDB" id="4096268at2759"/>
<evidence type="ECO:0000313" key="17">
    <source>
        <dbReference type="RefSeq" id="XP_031556932.1"/>
    </source>
</evidence>
<dbReference type="InterPro" id="IPR050923">
    <property type="entry name" value="Cell_Proc_Reg/RNA_Proc"/>
</dbReference>
<comment type="subcellular location">
    <subcellularLocation>
        <location evidence="1">Nucleus speckle</location>
    </subcellularLocation>
</comment>
<keyword evidence="6" id="KW-0694">RNA-binding</keyword>
<evidence type="ECO:0000256" key="1">
    <source>
        <dbReference type="ARBA" id="ARBA00004324"/>
    </source>
</evidence>
<feature type="compositionally biased region" description="Basic and acidic residues" evidence="14">
    <location>
        <begin position="132"/>
        <end position="148"/>
    </location>
</feature>
<dbReference type="PANTHER" id="PTHR23308">
    <property type="entry name" value="NUCLEAR INHIBITOR OF PROTEIN PHOSPHATASE-1"/>
    <property type="match status" value="1"/>
</dbReference>
<evidence type="ECO:0000256" key="12">
    <source>
        <dbReference type="ARBA" id="ARBA00068386"/>
    </source>
</evidence>
<name>A0A6P8HWH7_ACTTE</name>
<feature type="region of interest" description="Disordered" evidence="14">
    <location>
        <begin position="132"/>
        <end position="163"/>
    </location>
</feature>
<keyword evidence="11" id="KW-0539">Nucleus</keyword>
<dbReference type="GO" id="GO:0006397">
    <property type="term" value="P:mRNA processing"/>
    <property type="evidence" value="ECO:0007669"/>
    <property type="project" value="UniProtKB-KW"/>
</dbReference>
<feature type="domain" description="FHA" evidence="15">
    <location>
        <begin position="56"/>
        <end position="108"/>
    </location>
</feature>
<keyword evidence="4" id="KW-0507">mRNA processing</keyword>
<feature type="region of interest" description="Disordered" evidence="14">
    <location>
        <begin position="337"/>
        <end position="358"/>
    </location>
</feature>
<dbReference type="InterPro" id="IPR008984">
    <property type="entry name" value="SMAD_FHA_dom_sf"/>
</dbReference>
<reference evidence="17" key="1">
    <citation type="submission" date="2025-08" db="UniProtKB">
        <authorList>
            <consortium name="RefSeq"/>
        </authorList>
    </citation>
    <scope>IDENTIFICATION</scope>
    <source>
        <tissue evidence="17">Tentacle</tissue>
    </source>
</reference>
<dbReference type="GO" id="GO:0008380">
    <property type="term" value="P:RNA splicing"/>
    <property type="evidence" value="ECO:0007669"/>
    <property type="project" value="UniProtKB-KW"/>
</dbReference>
<dbReference type="RefSeq" id="XP_031556932.1">
    <property type="nucleotide sequence ID" value="XM_031701072.1"/>
</dbReference>
<protein>
    <recommendedName>
        <fullName evidence="12">Nuclear inhibitor of protein phosphatase 1</fullName>
    </recommendedName>
    <alternativeName>
        <fullName evidence="13">Protein phosphatase 1 regulatory inhibitor subunit 8</fullName>
    </alternativeName>
</protein>
<dbReference type="FunCoup" id="A0A6P8HWH7">
    <property type="interactions" value="3784"/>
</dbReference>
<dbReference type="Gene3D" id="6.10.250.1290">
    <property type="match status" value="1"/>
</dbReference>
<dbReference type="Gene3D" id="2.60.200.20">
    <property type="match status" value="1"/>
</dbReference>
<dbReference type="GeneID" id="116293619"/>
<keyword evidence="5" id="KW-0747">Spliceosome</keyword>
<keyword evidence="3" id="KW-0597">Phosphoprotein</keyword>
<dbReference type="GO" id="GO:0005681">
    <property type="term" value="C:spliceosomal complex"/>
    <property type="evidence" value="ECO:0007669"/>
    <property type="project" value="UniProtKB-KW"/>
</dbReference>
<dbReference type="GO" id="GO:0003677">
    <property type="term" value="F:DNA binding"/>
    <property type="evidence" value="ECO:0007669"/>
    <property type="project" value="UniProtKB-KW"/>
</dbReference>
<evidence type="ECO:0000256" key="6">
    <source>
        <dbReference type="ARBA" id="ARBA00022884"/>
    </source>
</evidence>
<evidence type="ECO:0000256" key="3">
    <source>
        <dbReference type="ARBA" id="ARBA00022553"/>
    </source>
</evidence>
<dbReference type="Pfam" id="PF00498">
    <property type="entry name" value="FHA"/>
    <property type="match status" value="1"/>
</dbReference>
<keyword evidence="10" id="KW-0508">mRNA splicing</keyword>
<dbReference type="PROSITE" id="PS50006">
    <property type="entry name" value="FHA_DOMAIN"/>
    <property type="match status" value="1"/>
</dbReference>
<keyword evidence="2" id="KW-0678">Repressor</keyword>
<keyword evidence="9" id="KW-0804">Transcription</keyword>
<dbReference type="KEGG" id="aten:116293619"/>
<proteinExistence type="predicted"/>
<evidence type="ECO:0000256" key="5">
    <source>
        <dbReference type="ARBA" id="ARBA00022728"/>
    </source>
</evidence>
<dbReference type="SMART" id="SM00240">
    <property type="entry name" value="FHA"/>
    <property type="match status" value="1"/>
</dbReference>
<dbReference type="AlphaFoldDB" id="A0A6P8HWH7"/>
<evidence type="ECO:0000256" key="10">
    <source>
        <dbReference type="ARBA" id="ARBA00023187"/>
    </source>
</evidence>